<dbReference type="AlphaFoldDB" id="A0A195EYZ0"/>
<sequence>TTDVVLWFKVQMHLIALRRERMRDEESQESKEAKCILENERELREIFIKQETEARMEILLCFAK</sequence>
<feature type="non-terminal residue" evidence="1">
    <location>
        <position position="1"/>
    </location>
</feature>
<gene>
    <name evidence="1" type="ORF">ALC56_12057</name>
</gene>
<protein>
    <submittedName>
        <fullName evidence="1">Uncharacterized protein</fullName>
    </submittedName>
</protein>
<keyword evidence="2" id="KW-1185">Reference proteome</keyword>
<name>A0A195EYZ0_9HYME</name>
<evidence type="ECO:0000313" key="2">
    <source>
        <dbReference type="Proteomes" id="UP000078541"/>
    </source>
</evidence>
<dbReference type="EMBL" id="KQ981905">
    <property type="protein sequence ID" value="KYN33346.1"/>
    <property type="molecule type" value="Genomic_DNA"/>
</dbReference>
<accession>A0A195EYZ0</accession>
<reference evidence="1 2" key="1">
    <citation type="submission" date="2016-03" db="EMBL/GenBank/DDBJ databases">
        <title>Trachymyrmex septentrionalis WGS genome.</title>
        <authorList>
            <person name="Nygaard S."/>
            <person name="Hu H."/>
            <person name="Boomsma J."/>
            <person name="Zhang G."/>
        </authorList>
    </citation>
    <scope>NUCLEOTIDE SEQUENCE [LARGE SCALE GENOMIC DNA]</scope>
    <source>
        <strain evidence="1">Tsep2-gDNA-1</strain>
        <tissue evidence="1">Whole body</tissue>
    </source>
</reference>
<dbReference type="Proteomes" id="UP000078541">
    <property type="component" value="Unassembled WGS sequence"/>
</dbReference>
<proteinExistence type="predicted"/>
<organism evidence="1 2">
    <name type="scientific">Trachymyrmex septentrionalis</name>
    <dbReference type="NCBI Taxonomy" id="34720"/>
    <lineage>
        <taxon>Eukaryota</taxon>
        <taxon>Metazoa</taxon>
        <taxon>Ecdysozoa</taxon>
        <taxon>Arthropoda</taxon>
        <taxon>Hexapoda</taxon>
        <taxon>Insecta</taxon>
        <taxon>Pterygota</taxon>
        <taxon>Neoptera</taxon>
        <taxon>Endopterygota</taxon>
        <taxon>Hymenoptera</taxon>
        <taxon>Apocrita</taxon>
        <taxon>Aculeata</taxon>
        <taxon>Formicoidea</taxon>
        <taxon>Formicidae</taxon>
        <taxon>Myrmicinae</taxon>
        <taxon>Trachymyrmex</taxon>
    </lineage>
</organism>
<evidence type="ECO:0000313" key="1">
    <source>
        <dbReference type="EMBL" id="KYN33346.1"/>
    </source>
</evidence>